<dbReference type="EMBL" id="FNPE01000016">
    <property type="protein sequence ID" value="SDZ26716.1"/>
    <property type="molecule type" value="Genomic_DNA"/>
</dbReference>
<feature type="transmembrane region" description="Helical" evidence="1">
    <location>
        <begin position="36"/>
        <end position="56"/>
    </location>
</feature>
<dbReference type="Proteomes" id="UP000183417">
    <property type="component" value="Unassembled WGS sequence"/>
</dbReference>
<dbReference type="InterPro" id="IPR036249">
    <property type="entry name" value="Thioredoxin-like_sf"/>
</dbReference>
<proteinExistence type="predicted"/>
<name>A0A1H3RM11_9BURK</name>
<keyword evidence="1" id="KW-0812">Transmembrane</keyword>
<dbReference type="GeneID" id="94694577"/>
<sequence length="229" mass="24717">MPAPETPLEMTVHGLPPLQPGLAGAQRTRSGRWKMLAVFAVCAAPVVASYFTYYVLRPGQQRSFGELIADQPALPPATATTLDGAPVPLQSLKGQWLLLSVAGGACGSACESHLYLQRQLRETLGREKDRLDRVWLISDDAPVPAHLRPALAQATVLRVPEAVLRGWLQPAPGHALQDHLYVVDPQGHWMMRMPAGLGMADAGKAKRDLDRLLRASASWDTAGRPGDGD</sequence>
<dbReference type="RefSeq" id="WP_047326130.1">
    <property type="nucleotide sequence ID" value="NZ_CP141274.1"/>
</dbReference>
<keyword evidence="1" id="KW-0472">Membrane</keyword>
<keyword evidence="1" id="KW-1133">Transmembrane helix</keyword>
<reference evidence="2 3" key="1">
    <citation type="submission" date="2016-10" db="EMBL/GenBank/DDBJ databases">
        <authorList>
            <person name="de Groot N.N."/>
        </authorList>
    </citation>
    <scope>NUCLEOTIDE SEQUENCE [LARGE SCALE GENOMIC DNA]</scope>
    <source>
        <strain evidence="2 3">LMG 24775</strain>
    </source>
</reference>
<evidence type="ECO:0000313" key="2">
    <source>
        <dbReference type="EMBL" id="SDZ26716.1"/>
    </source>
</evidence>
<accession>A0A1H3RM11</accession>
<evidence type="ECO:0000256" key="1">
    <source>
        <dbReference type="SAM" id="Phobius"/>
    </source>
</evidence>
<gene>
    <name evidence="2" type="ORF">SAMN05421547_11626</name>
</gene>
<organism evidence="2 3">
    <name type="scientific">Delftia lacustris</name>
    <dbReference type="NCBI Taxonomy" id="558537"/>
    <lineage>
        <taxon>Bacteria</taxon>
        <taxon>Pseudomonadati</taxon>
        <taxon>Pseudomonadota</taxon>
        <taxon>Betaproteobacteria</taxon>
        <taxon>Burkholderiales</taxon>
        <taxon>Comamonadaceae</taxon>
        <taxon>Delftia</taxon>
    </lineage>
</organism>
<protein>
    <submittedName>
        <fullName evidence="2">Cytochrome oxidase Cu insertion factor, SCO1/SenC/PrrC family</fullName>
    </submittedName>
</protein>
<dbReference type="AlphaFoldDB" id="A0A1H3RM11"/>
<dbReference type="SUPFAM" id="SSF52833">
    <property type="entry name" value="Thioredoxin-like"/>
    <property type="match status" value="1"/>
</dbReference>
<evidence type="ECO:0000313" key="3">
    <source>
        <dbReference type="Proteomes" id="UP000183417"/>
    </source>
</evidence>